<gene>
    <name evidence="2" type="ORF">Y1Q_0021380</name>
</gene>
<dbReference type="Proteomes" id="UP000050525">
    <property type="component" value="Unassembled WGS sequence"/>
</dbReference>
<sequence length="72" mass="8195">MPTGGVDKLLLGSKQTSFHTKRRVVFRMLSLDSERTLKRVPSKGVYPGCERPSGRRRALKRRGRCPSTGNWH</sequence>
<feature type="region of interest" description="Disordered" evidence="1">
    <location>
        <begin position="43"/>
        <end position="72"/>
    </location>
</feature>
<name>A0A151P9J5_ALLMI</name>
<organism evidence="2 3">
    <name type="scientific">Alligator mississippiensis</name>
    <name type="common">American alligator</name>
    <dbReference type="NCBI Taxonomy" id="8496"/>
    <lineage>
        <taxon>Eukaryota</taxon>
        <taxon>Metazoa</taxon>
        <taxon>Chordata</taxon>
        <taxon>Craniata</taxon>
        <taxon>Vertebrata</taxon>
        <taxon>Euteleostomi</taxon>
        <taxon>Archelosauria</taxon>
        <taxon>Archosauria</taxon>
        <taxon>Crocodylia</taxon>
        <taxon>Alligatoridae</taxon>
        <taxon>Alligatorinae</taxon>
        <taxon>Alligator</taxon>
    </lineage>
</organism>
<proteinExistence type="predicted"/>
<feature type="compositionally biased region" description="Basic residues" evidence="1">
    <location>
        <begin position="54"/>
        <end position="64"/>
    </location>
</feature>
<reference evidence="2 3" key="1">
    <citation type="journal article" date="2012" name="Genome Biol.">
        <title>Sequencing three crocodilian genomes to illuminate the evolution of archosaurs and amniotes.</title>
        <authorList>
            <person name="St John J.A."/>
            <person name="Braun E.L."/>
            <person name="Isberg S.R."/>
            <person name="Miles L.G."/>
            <person name="Chong A.Y."/>
            <person name="Gongora J."/>
            <person name="Dalzell P."/>
            <person name="Moran C."/>
            <person name="Bed'hom B."/>
            <person name="Abzhanov A."/>
            <person name="Burgess S.C."/>
            <person name="Cooksey A.M."/>
            <person name="Castoe T.A."/>
            <person name="Crawford N.G."/>
            <person name="Densmore L.D."/>
            <person name="Drew J.C."/>
            <person name="Edwards S.V."/>
            <person name="Faircloth B.C."/>
            <person name="Fujita M.K."/>
            <person name="Greenwold M.J."/>
            <person name="Hoffmann F.G."/>
            <person name="Howard J.M."/>
            <person name="Iguchi T."/>
            <person name="Janes D.E."/>
            <person name="Khan S.Y."/>
            <person name="Kohno S."/>
            <person name="de Koning A.J."/>
            <person name="Lance S.L."/>
            <person name="McCarthy F.M."/>
            <person name="McCormack J.E."/>
            <person name="Merchant M.E."/>
            <person name="Peterson D.G."/>
            <person name="Pollock D.D."/>
            <person name="Pourmand N."/>
            <person name="Raney B.J."/>
            <person name="Roessler K.A."/>
            <person name="Sanford J.R."/>
            <person name="Sawyer R.H."/>
            <person name="Schmidt C.J."/>
            <person name="Triplett E.W."/>
            <person name="Tuberville T.D."/>
            <person name="Venegas-Anaya M."/>
            <person name="Howard J.T."/>
            <person name="Jarvis E.D."/>
            <person name="Guillette L.J.Jr."/>
            <person name="Glenn T.C."/>
            <person name="Green R.E."/>
            <person name="Ray D.A."/>
        </authorList>
    </citation>
    <scope>NUCLEOTIDE SEQUENCE [LARGE SCALE GENOMIC DNA]</scope>
    <source>
        <strain evidence="2">KSC_2009_1</strain>
    </source>
</reference>
<dbReference type="EMBL" id="AKHW03000533">
    <property type="protein sequence ID" value="KYO45718.1"/>
    <property type="molecule type" value="Genomic_DNA"/>
</dbReference>
<accession>A0A151P9J5</accession>
<evidence type="ECO:0000313" key="3">
    <source>
        <dbReference type="Proteomes" id="UP000050525"/>
    </source>
</evidence>
<evidence type="ECO:0000256" key="1">
    <source>
        <dbReference type="SAM" id="MobiDB-lite"/>
    </source>
</evidence>
<evidence type="ECO:0000313" key="2">
    <source>
        <dbReference type="EMBL" id="KYO45718.1"/>
    </source>
</evidence>
<protein>
    <submittedName>
        <fullName evidence="2">Uncharacterized protein</fullName>
    </submittedName>
</protein>
<comment type="caution">
    <text evidence="2">The sequence shown here is derived from an EMBL/GenBank/DDBJ whole genome shotgun (WGS) entry which is preliminary data.</text>
</comment>
<dbReference type="AlphaFoldDB" id="A0A151P9J5"/>
<keyword evidence="3" id="KW-1185">Reference proteome</keyword>